<comment type="pathway">
    <text evidence="5">Amino-acid biosynthesis.</text>
</comment>
<comment type="caution">
    <text evidence="7">The sequence shown here is derived from an EMBL/GenBank/DDBJ whole genome shotgun (WGS) entry which is preliminary data.</text>
</comment>
<evidence type="ECO:0000256" key="4">
    <source>
        <dbReference type="ARBA" id="ARBA00023235"/>
    </source>
</evidence>
<sequence length="266" mass="29223">MQFRPCIDIHDGKVKQIVGSTLRDASGKQTDNFVSTLDAADYAALYAKYGLSGGHVILLNKEGTEEYRLTKEAALRALAAYPGGLQIGGGINPDNAQSFLDAGASHVIVTSYVFSDGKVDYEHLRKLYDAVGKQHLVLDLSCKFCEADEEREAGYYIVTDRWQKVTKERICVPVLEELSTYCSEFLIHAVDVEGKNNGIEQPLVAMLADWNKIVITYAGGIHSLSDIEIIRTAGDNKMNFTIGSALDLFGGSLSFDEIRQLCEQGE</sequence>
<dbReference type="GO" id="GO:0000162">
    <property type="term" value="P:L-tryptophan biosynthetic process"/>
    <property type="evidence" value="ECO:0007669"/>
    <property type="project" value="TreeGrafter"/>
</dbReference>
<organism evidence="7 8">
    <name type="scientific">Agathobacter ruminis</name>
    <dbReference type="NCBI Taxonomy" id="1712665"/>
    <lineage>
        <taxon>Bacteria</taxon>
        <taxon>Bacillati</taxon>
        <taxon>Bacillota</taxon>
        <taxon>Clostridia</taxon>
        <taxon>Lachnospirales</taxon>
        <taxon>Lachnospiraceae</taxon>
        <taxon>Agathobacter</taxon>
    </lineage>
</organism>
<accession>A0A2G3E0G9</accession>
<dbReference type="Pfam" id="PF00977">
    <property type="entry name" value="His_biosynth"/>
    <property type="match status" value="1"/>
</dbReference>
<evidence type="ECO:0000313" key="8">
    <source>
        <dbReference type="Proteomes" id="UP000224563"/>
    </source>
</evidence>
<evidence type="ECO:0000256" key="1">
    <source>
        <dbReference type="ARBA" id="ARBA00009667"/>
    </source>
</evidence>
<reference evidence="7 8" key="1">
    <citation type="submission" date="2017-10" db="EMBL/GenBank/DDBJ databases">
        <title>Resolving the taxonomy of Roseburia spp., Eubacterium rectale and Agathobacter spp. through phylogenomic analysis.</title>
        <authorList>
            <person name="Sheridan P.O."/>
            <person name="Walker A.W."/>
            <person name="Duncan S.H."/>
            <person name="Scott K.P."/>
            <person name="Toole P.W.O."/>
            <person name="Luis P."/>
            <person name="Flint H.J."/>
        </authorList>
    </citation>
    <scope>NUCLEOTIDE SEQUENCE [LARGE SCALE GENOMIC DNA]</scope>
    <source>
        <strain evidence="7 8">JK623</strain>
    </source>
</reference>
<dbReference type="GO" id="GO:0000105">
    <property type="term" value="P:L-histidine biosynthetic process"/>
    <property type="evidence" value="ECO:0007669"/>
    <property type="project" value="UniProtKB-KW"/>
</dbReference>
<dbReference type="InterPro" id="IPR011060">
    <property type="entry name" value="RibuloseP-bd_barrel"/>
</dbReference>
<dbReference type="PANTHER" id="PTHR43090">
    <property type="entry name" value="1-(5-PHOSPHORIBOSYL)-5-[(5-PHOSPHORIBOSYLAMINO)METHYLIDENEAMINO] IMIDAZOLE-4-CARBOXAMIDE ISOMERASE"/>
    <property type="match status" value="1"/>
</dbReference>
<gene>
    <name evidence="7" type="primary">hisA</name>
    <name evidence="7" type="ORF">CSX02_11810</name>
</gene>
<dbReference type="GO" id="GO:0003949">
    <property type="term" value="F:1-(5-phosphoribosyl)-5-[(5-phosphoribosylamino)methylideneamino]imidazole-4-carboxamide isomerase activity"/>
    <property type="evidence" value="ECO:0007669"/>
    <property type="project" value="InterPro"/>
</dbReference>
<reference evidence="7 8" key="2">
    <citation type="submission" date="2017-10" db="EMBL/GenBank/DDBJ databases">
        <authorList>
            <person name="Banno H."/>
            <person name="Chua N.-H."/>
        </authorList>
    </citation>
    <scope>NUCLEOTIDE SEQUENCE [LARGE SCALE GENOMIC DNA]</scope>
    <source>
        <strain evidence="7 8">JK623</strain>
    </source>
</reference>
<evidence type="ECO:0000256" key="2">
    <source>
        <dbReference type="ARBA" id="ARBA00022605"/>
    </source>
</evidence>
<evidence type="ECO:0000256" key="5">
    <source>
        <dbReference type="ARBA" id="ARBA00029440"/>
    </source>
</evidence>
<protein>
    <submittedName>
        <fullName evidence="7">Phosphoribosylformimino-5-aminoimidazole carboxamide ribotide isomerase</fullName>
    </submittedName>
</protein>
<dbReference type="AlphaFoldDB" id="A0A2G3E0G9"/>
<dbReference type="InterPro" id="IPR044524">
    <property type="entry name" value="Isoase_HisA-like"/>
</dbReference>
<proteinExistence type="inferred from homology"/>
<keyword evidence="4 7" id="KW-0413">Isomerase</keyword>
<comment type="similarity">
    <text evidence="1 6">Belongs to the HisA/HisF family.</text>
</comment>
<dbReference type="Gene3D" id="3.20.20.70">
    <property type="entry name" value="Aldolase class I"/>
    <property type="match status" value="1"/>
</dbReference>
<keyword evidence="3 6" id="KW-0368">Histidine biosynthesis</keyword>
<dbReference type="NCBIfam" id="TIGR02129">
    <property type="entry name" value="hisA_euk"/>
    <property type="match status" value="1"/>
</dbReference>
<dbReference type="PANTHER" id="PTHR43090:SF2">
    <property type="entry name" value="1-(5-PHOSPHORIBOSYL)-5-[(5-PHOSPHORIBOSYLAMINO)METHYLIDENEAMINO] IMIDAZOLE-4-CARBOXAMIDE ISOMERASE"/>
    <property type="match status" value="1"/>
</dbReference>
<dbReference type="InterPro" id="IPR013785">
    <property type="entry name" value="Aldolase_TIM"/>
</dbReference>
<dbReference type="InterPro" id="IPR011858">
    <property type="entry name" value="His6/HISN3"/>
</dbReference>
<dbReference type="EMBL" id="PDYG01000127">
    <property type="protein sequence ID" value="PHU36711.1"/>
    <property type="molecule type" value="Genomic_DNA"/>
</dbReference>
<name>A0A2G3E0G9_9FIRM</name>
<dbReference type="RefSeq" id="WP_099386819.1">
    <property type="nucleotide sequence ID" value="NZ_JANSWH010000026.1"/>
</dbReference>
<evidence type="ECO:0000256" key="3">
    <source>
        <dbReference type="ARBA" id="ARBA00023102"/>
    </source>
</evidence>
<keyword evidence="2 6" id="KW-0028">Amino-acid biosynthesis</keyword>
<dbReference type="GO" id="GO:0005737">
    <property type="term" value="C:cytoplasm"/>
    <property type="evidence" value="ECO:0007669"/>
    <property type="project" value="TreeGrafter"/>
</dbReference>
<dbReference type="CDD" id="cd04723">
    <property type="entry name" value="HisA_HisF"/>
    <property type="match status" value="1"/>
</dbReference>
<evidence type="ECO:0000256" key="6">
    <source>
        <dbReference type="RuleBase" id="RU003657"/>
    </source>
</evidence>
<dbReference type="Proteomes" id="UP000224563">
    <property type="component" value="Unassembled WGS sequence"/>
</dbReference>
<dbReference type="InterPro" id="IPR006062">
    <property type="entry name" value="His_biosynth"/>
</dbReference>
<keyword evidence="8" id="KW-1185">Reference proteome</keyword>
<dbReference type="SUPFAM" id="SSF51366">
    <property type="entry name" value="Ribulose-phoshate binding barrel"/>
    <property type="match status" value="1"/>
</dbReference>
<evidence type="ECO:0000313" key="7">
    <source>
        <dbReference type="EMBL" id="PHU36711.1"/>
    </source>
</evidence>